<accession>A0A6L6Q9I1</accession>
<dbReference type="EMBL" id="WNLA01000032">
    <property type="protein sequence ID" value="MTW05892.1"/>
    <property type="molecule type" value="Genomic_DNA"/>
</dbReference>
<dbReference type="InterPro" id="IPR045584">
    <property type="entry name" value="Pilin-like"/>
</dbReference>
<proteinExistence type="predicted"/>
<dbReference type="RefSeq" id="WP_155442234.1">
    <property type="nucleotide sequence ID" value="NZ_WNLA01000032.1"/>
</dbReference>
<dbReference type="Pfam" id="PF08805">
    <property type="entry name" value="PilS"/>
    <property type="match status" value="1"/>
</dbReference>
<keyword evidence="1" id="KW-0812">Transmembrane</keyword>
<dbReference type="AlphaFoldDB" id="A0A6L6Q9I1"/>
<name>A0A6L6Q9I1_9BURK</name>
<dbReference type="Proteomes" id="UP000484015">
    <property type="component" value="Unassembled WGS sequence"/>
</dbReference>
<sequence>MIHPKNIKNHVRIMREAMEKREYRKLAQTGAVLTMDMLLWGGGVLSAMAFVLYMKNSGWPTIQGWMEASAISSNMKKMNDIFSGAAGYTGLANANVANTTIFQSRYLPGSGVINNRFGGTVTVGFVTTNTTADTMTYSETGVPSAACYTLANQLADDVDRVSVGGVVVKAMNAALVPTTLNTQCNSAATVTVLAEKIKQS</sequence>
<comment type="caution">
    <text evidence="3">The sequence shown here is derived from an EMBL/GenBank/DDBJ whole genome shotgun (WGS) entry which is preliminary data.</text>
</comment>
<gene>
    <name evidence="3" type="ORF">GM668_27820</name>
</gene>
<protein>
    <recommendedName>
        <fullName evidence="2">Type 4 secretion system PilS N-terminal domain-containing protein</fullName>
    </recommendedName>
</protein>
<keyword evidence="1" id="KW-0472">Membrane</keyword>
<dbReference type="SUPFAM" id="SSF54523">
    <property type="entry name" value="Pili subunits"/>
    <property type="match status" value="1"/>
</dbReference>
<evidence type="ECO:0000259" key="2">
    <source>
        <dbReference type="Pfam" id="PF08805"/>
    </source>
</evidence>
<dbReference type="InterPro" id="IPR014911">
    <property type="entry name" value="PilS_N"/>
</dbReference>
<dbReference type="Gene3D" id="3.30.1690.10">
    <property type="entry name" value="TcpA-like pilin"/>
    <property type="match status" value="1"/>
</dbReference>
<feature type="transmembrane region" description="Helical" evidence="1">
    <location>
        <begin position="30"/>
        <end position="53"/>
    </location>
</feature>
<keyword evidence="1" id="KW-1133">Transmembrane helix</keyword>
<feature type="domain" description="Type 4 secretion system PilS N-terminal" evidence="2">
    <location>
        <begin position="70"/>
        <end position="192"/>
    </location>
</feature>
<evidence type="ECO:0000313" key="3">
    <source>
        <dbReference type="EMBL" id="MTW05892.1"/>
    </source>
</evidence>
<evidence type="ECO:0000313" key="4">
    <source>
        <dbReference type="Proteomes" id="UP000484015"/>
    </source>
</evidence>
<organism evidence="3 4">
    <name type="scientific">Pseudoduganella ginsengisoli</name>
    <dbReference type="NCBI Taxonomy" id="1462440"/>
    <lineage>
        <taxon>Bacteria</taxon>
        <taxon>Pseudomonadati</taxon>
        <taxon>Pseudomonadota</taxon>
        <taxon>Betaproteobacteria</taxon>
        <taxon>Burkholderiales</taxon>
        <taxon>Oxalobacteraceae</taxon>
        <taxon>Telluria group</taxon>
        <taxon>Pseudoduganella</taxon>
    </lineage>
</organism>
<reference evidence="3 4" key="1">
    <citation type="submission" date="2019-11" db="EMBL/GenBank/DDBJ databases">
        <title>Type strains purchased from KCTC, JCM and DSMZ.</title>
        <authorList>
            <person name="Lu H."/>
        </authorList>
    </citation>
    <scope>NUCLEOTIDE SEQUENCE [LARGE SCALE GENOMIC DNA]</scope>
    <source>
        <strain evidence="3 4">KCTC 42409</strain>
    </source>
</reference>
<keyword evidence="4" id="KW-1185">Reference proteome</keyword>
<evidence type="ECO:0000256" key="1">
    <source>
        <dbReference type="SAM" id="Phobius"/>
    </source>
</evidence>